<name>A0ABT3J7A3_9RHOB</name>
<comment type="caution">
    <text evidence="2">The sequence shown here is derived from an EMBL/GenBank/DDBJ whole genome shotgun (WGS) entry which is preliminary data.</text>
</comment>
<evidence type="ECO:0008006" key="4">
    <source>
        <dbReference type="Google" id="ProtNLM"/>
    </source>
</evidence>
<dbReference type="Proteomes" id="UP001207582">
    <property type="component" value="Unassembled WGS sequence"/>
</dbReference>
<accession>A0ABT3J7A3</accession>
<protein>
    <recommendedName>
        <fullName evidence="4">Muramidase (Phage lambda lysozyme)</fullName>
    </recommendedName>
</protein>
<dbReference type="EMBL" id="JAPDOG010000021">
    <property type="protein sequence ID" value="MCW3783575.1"/>
    <property type="molecule type" value="Genomic_DNA"/>
</dbReference>
<organism evidence="2 3">
    <name type="scientific">Defluviimonas salinarum</name>
    <dbReference type="NCBI Taxonomy" id="2992147"/>
    <lineage>
        <taxon>Bacteria</taxon>
        <taxon>Pseudomonadati</taxon>
        <taxon>Pseudomonadota</taxon>
        <taxon>Alphaproteobacteria</taxon>
        <taxon>Rhodobacterales</taxon>
        <taxon>Paracoccaceae</taxon>
        <taxon>Albidovulum</taxon>
    </lineage>
</organism>
<dbReference type="SUPFAM" id="SSF53955">
    <property type="entry name" value="Lysozyme-like"/>
    <property type="match status" value="1"/>
</dbReference>
<evidence type="ECO:0000313" key="2">
    <source>
        <dbReference type="EMBL" id="MCW3783575.1"/>
    </source>
</evidence>
<dbReference type="RefSeq" id="WP_264773019.1">
    <property type="nucleotide sequence ID" value="NZ_JAPDOG010000021.1"/>
</dbReference>
<gene>
    <name evidence="2" type="ORF">OM960_18710</name>
</gene>
<keyword evidence="3" id="KW-1185">Reference proteome</keyword>
<feature type="signal peptide" evidence="1">
    <location>
        <begin position="1"/>
        <end position="20"/>
    </location>
</feature>
<evidence type="ECO:0000313" key="3">
    <source>
        <dbReference type="Proteomes" id="UP001207582"/>
    </source>
</evidence>
<feature type="chain" id="PRO_5046232320" description="Muramidase (Phage lambda lysozyme)" evidence="1">
    <location>
        <begin position="21"/>
        <end position="219"/>
    </location>
</feature>
<evidence type="ECO:0000256" key="1">
    <source>
        <dbReference type="SAM" id="SignalP"/>
    </source>
</evidence>
<sequence length="219" mass="24001">MLRTALLSLAICTGANAAMAQDLGIQPVNDRPFLDLLGEIEGPDGYDTVTLTSDIQPPKALTEMTIDEVIAFQKELQNSGAKSSAVGRYQFIRKSLVHLVEKNGIDRSKKFNKRTQDSLARLMMTRCDFYESDAQAHKVGNCLAKAWAALPVLSGPKAGRSYYAGKAGNKALTSREEVLATLHRRFDEIDNVTVLAAYRPEPVIWPDDGKVADPVPLEP</sequence>
<reference evidence="2 3" key="1">
    <citation type="submission" date="2022-10" db="EMBL/GenBank/DDBJ databases">
        <title>Defluviimonas sp. CAU 1641 isolated from mud.</title>
        <authorList>
            <person name="Kim W."/>
        </authorList>
    </citation>
    <scope>NUCLEOTIDE SEQUENCE [LARGE SCALE GENOMIC DNA]</scope>
    <source>
        <strain evidence="2 3">CAU 1641</strain>
    </source>
</reference>
<proteinExistence type="predicted"/>
<keyword evidence="1" id="KW-0732">Signal</keyword>
<dbReference type="Gene3D" id="1.10.530.10">
    <property type="match status" value="1"/>
</dbReference>
<dbReference type="InterPro" id="IPR023346">
    <property type="entry name" value="Lysozyme-like_dom_sf"/>
</dbReference>